<dbReference type="AlphaFoldDB" id="A0A8B6HMZ7"/>
<dbReference type="InterPro" id="IPR051560">
    <property type="entry name" value="MAM_domain-containing"/>
</dbReference>
<dbReference type="OrthoDB" id="6123585at2759"/>
<dbReference type="SUPFAM" id="SSF49899">
    <property type="entry name" value="Concanavalin A-like lectins/glucanases"/>
    <property type="match status" value="1"/>
</dbReference>
<dbReference type="EMBL" id="UYJE01010370">
    <property type="protein sequence ID" value="VDI82541.1"/>
    <property type="molecule type" value="Genomic_DNA"/>
</dbReference>
<keyword evidence="4" id="KW-1185">Reference proteome</keyword>
<organism evidence="3 4">
    <name type="scientific">Mytilus galloprovincialis</name>
    <name type="common">Mediterranean mussel</name>
    <dbReference type="NCBI Taxonomy" id="29158"/>
    <lineage>
        <taxon>Eukaryota</taxon>
        <taxon>Metazoa</taxon>
        <taxon>Spiralia</taxon>
        <taxon>Lophotrochozoa</taxon>
        <taxon>Mollusca</taxon>
        <taxon>Bivalvia</taxon>
        <taxon>Autobranchia</taxon>
        <taxon>Pteriomorphia</taxon>
        <taxon>Mytilida</taxon>
        <taxon>Mytiloidea</taxon>
        <taxon>Mytilidae</taxon>
        <taxon>Mytilinae</taxon>
        <taxon>Mytilus</taxon>
    </lineage>
</organism>
<protein>
    <recommendedName>
        <fullName evidence="2">MAM domain-containing protein</fullName>
    </recommendedName>
</protein>
<keyword evidence="1" id="KW-0732">Signal</keyword>
<comment type="caution">
    <text evidence="3">The sequence shown here is derived from an EMBL/GenBank/DDBJ whole genome shotgun (WGS) entry which is preliminary data.</text>
</comment>
<feature type="domain" description="MAM" evidence="2">
    <location>
        <begin position="75"/>
        <end position="236"/>
    </location>
</feature>
<evidence type="ECO:0000256" key="1">
    <source>
        <dbReference type="SAM" id="SignalP"/>
    </source>
</evidence>
<sequence>MMKFGCLIVIIICIIRFSYGGRLTGNCLAKNGTCGKKGVSCDNAFGEGWIDIGNCCYGKPCCKKVIKDVCKSTSYRCGFELNSESCVFNQSAYDDFDWTRWSGKTRSPDTGPDVAAEGTYYLYIEVSDQANGDKAILTTEATNLQACPYCLSFKYHMFGVDIGSLEVFAGDKTSSLTSIWRKEGQQTRNPVDWDNITIDIPQSSNLGVTIVGYFGISFKGDISIDDILLNAGACSN</sequence>
<accession>A0A8B6HMZ7</accession>
<gene>
    <name evidence="3" type="ORF">MGAL_10B050553</name>
</gene>
<reference evidence="3" key="1">
    <citation type="submission" date="2018-11" db="EMBL/GenBank/DDBJ databases">
        <authorList>
            <person name="Alioto T."/>
            <person name="Alioto T."/>
        </authorList>
    </citation>
    <scope>NUCLEOTIDE SEQUENCE</scope>
</reference>
<dbReference type="SMART" id="SM00137">
    <property type="entry name" value="MAM"/>
    <property type="match status" value="1"/>
</dbReference>
<dbReference type="PANTHER" id="PTHR23282:SF142">
    <property type="entry name" value="MAM DOMAIN-CONTAINING PROTEIN"/>
    <property type="match status" value="1"/>
</dbReference>
<dbReference type="InterPro" id="IPR013320">
    <property type="entry name" value="ConA-like_dom_sf"/>
</dbReference>
<dbReference type="Gene3D" id="2.60.120.200">
    <property type="match status" value="1"/>
</dbReference>
<evidence type="ECO:0000313" key="3">
    <source>
        <dbReference type="EMBL" id="VDI82541.1"/>
    </source>
</evidence>
<name>A0A8B6HMZ7_MYTGA</name>
<dbReference type="PRINTS" id="PR00020">
    <property type="entry name" value="MAMDOMAIN"/>
</dbReference>
<feature type="signal peptide" evidence="1">
    <location>
        <begin position="1"/>
        <end position="20"/>
    </location>
</feature>
<proteinExistence type="predicted"/>
<dbReference type="Proteomes" id="UP000596742">
    <property type="component" value="Unassembled WGS sequence"/>
</dbReference>
<evidence type="ECO:0000313" key="4">
    <source>
        <dbReference type="Proteomes" id="UP000596742"/>
    </source>
</evidence>
<dbReference type="PROSITE" id="PS50060">
    <property type="entry name" value="MAM_2"/>
    <property type="match status" value="1"/>
</dbReference>
<evidence type="ECO:0000259" key="2">
    <source>
        <dbReference type="PROSITE" id="PS50060"/>
    </source>
</evidence>
<dbReference type="GO" id="GO:0016020">
    <property type="term" value="C:membrane"/>
    <property type="evidence" value="ECO:0007669"/>
    <property type="project" value="InterPro"/>
</dbReference>
<dbReference type="PANTHER" id="PTHR23282">
    <property type="entry name" value="APICAL ENDOSOMAL GLYCOPROTEIN PRECURSOR"/>
    <property type="match status" value="1"/>
</dbReference>
<dbReference type="CDD" id="cd06263">
    <property type="entry name" value="MAM"/>
    <property type="match status" value="1"/>
</dbReference>
<dbReference type="Pfam" id="PF00629">
    <property type="entry name" value="MAM"/>
    <property type="match status" value="1"/>
</dbReference>
<feature type="chain" id="PRO_5032313866" description="MAM domain-containing protein" evidence="1">
    <location>
        <begin position="21"/>
        <end position="236"/>
    </location>
</feature>
<dbReference type="InterPro" id="IPR000998">
    <property type="entry name" value="MAM_dom"/>
</dbReference>